<dbReference type="PANTHER" id="PTHR43737">
    <property type="entry name" value="BLL7424 PROTEIN"/>
    <property type="match status" value="1"/>
</dbReference>
<evidence type="ECO:0000313" key="2">
    <source>
        <dbReference type="Proteomes" id="UP000615755"/>
    </source>
</evidence>
<reference evidence="1 2" key="1">
    <citation type="submission" date="2015-03" db="EMBL/GenBank/DDBJ databases">
        <title>Genome sequence of Pseudoalteromonas aurantia.</title>
        <authorList>
            <person name="Xie B.-B."/>
            <person name="Rong J.-C."/>
            <person name="Qin Q.-L."/>
            <person name="Zhang Y.-Z."/>
        </authorList>
    </citation>
    <scope>NUCLEOTIDE SEQUENCE [LARGE SCALE GENOMIC DNA]</scope>
    <source>
        <strain evidence="1 2">208</strain>
    </source>
</reference>
<dbReference type="InterPro" id="IPR010869">
    <property type="entry name" value="DUF1501"/>
</dbReference>
<accession>A0ABR9ECP3</accession>
<sequence length="438" mass="47078">MAAAPFLNLAQAIANTPTTNNDDYKALVCVFLYGGMDNHDTVIPYDQASYTQWSNIRNTLLSQYTNKRSQANLLPIDTPARFGSRQFSLPPELSGIAQLYQQGKVSLVGNVGPLLEPTTAASIRSETAKLPSRLFSHNDQQSTWMSGQTEGAQFGWAGMLNDALIEQGQQSPSTFSAITTSSAELLITGSNTTPYHVHDGQAATIDVLDMFDEPNALQKHFSALGHKTNNLVEQDMSTQINQAYSANDQFNAALSEVSVALPAFPATPLAKQLETVSKTIAIRDQLQEKRQVFVVAMGGFDTHSGQAQSLPKLQSALDGALVAFDSAMQSLGLSDKVTLFTASDFGRTLAINGDGTDHGWGSHHFVMGGAVQGGTIFGDIPEAKLNHSLDAGNGRLIPTLSVDQYAASFGQWLGIDQHTLENIFPNLLKFGAPPALFK</sequence>
<dbReference type="Pfam" id="PF07394">
    <property type="entry name" value="DUF1501"/>
    <property type="match status" value="1"/>
</dbReference>
<gene>
    <name evidence="1" type="ORF">PAUR_a2161</name>
</gene>
<name>A0ABR9ECP3_9GAMM</name>
<evidence type="ECO:0000313" key="1">
    <source>
        <dbReference type="EMBL" id="MBE0368537.1"/>
    </source>
</evidence>
<dbReference type="Proteomes" id="UP000615755">
    <property type="component" value="Unassembled WGS sequence"/>
</dbReference>
<protein>
    <recommendedName>
        <fullName evidence="3">DUF1501 domain-containing protein</fullName>
    </recommendedName>
</protein>
<evidence type="ECO:0008006" key="3">
    <source>
        <dbReference type="Google" id="ProtNLM"/>
    </source>
</evidence>
<comment type="caution">
    <text evidence="1">The sequence shown here is derived from an EMBL/GenBank/DDBJ whole genome shotgun (WGS) entry which is preliminary data.</text>
</comment>
<proteinExistence type="predicted"/>
<dbReference type="PANTHER" id="PTHR43737:SF1">
    <property type="entry name" value="DUF1501 DOMAIN-CONTAINING PROTEIN"/>
    <property type="match status" value="1"/>
</dbReference>
<keyword evidence="2" id="KW-1185">Reference proteome</keyword>
<dbReference type="EMBL" id="AQGV01000012">
    <property type="protein sequence ID" value="MBE0368537.1"/>
    <property type="molecule type" value="Genomic_DNA"/>
</dbReference>
<organism evidence="1 2">
    <name type="scientific">Pseudoalteromonas aurantia 208</name>
    <dbReference type="NCBI Taxonomy" id="1314867"/>
    <lineage>
        <taxon>Bacteria</taxon>
        <taxon>Pseudomonadati</taxon>
        <taxon>Pseudomonadota</taxon>
        <taxon>Gammaproteobacteria</taxon>
        <taxon>Alteromonadales</taxon>
        <taxon>Pseudoalteromonadaceae</taxon>
        <taxon>Pseudoalteromonas</taxon>
    </lineage>
</organism>